<dbReference type="HAMAP" id="MF_00795">
    <property type="entry name" value="CutC"/>
    <property type="match status" value="1"/>
</dbReference>
<dbReference type="PANTHER" id="PTHR12598">
    <property type="entry name" value="COPPER HOMEOSTASIS PROTEIN CUTC"/>
    <property type="match status" value="1"/>
</dbReference>
<evidence type="ECO:0000313" key="4">
    <source>
        <dbReference type="Proteomes" id="UP001357452"/>
    </source>
</evidence>
<dbReference type="PANTHER" id="PTHR12598:SF0">
    <property type="entry name" value="COPPER HOMEOSTASIS PROTEIN CUTC HOMOLOG"/>
    <property type="match status" value="1"/>
</dbReference>
<dbReference type="SUPFAM" id="SSF110395">
    <property type="entry name" value="CutC-like"/>
    <property type="match status" value="1"/>
</dbReference>
<dbReference type="Proteomes" id="UP001357452">
    <property type="component" value="Unassembled WGS sequence"/>
</dbReference>
<protein>
    <recommendedName>
        <fullName evidence="2">PF03932 family protein CutC</fullName>
    </recommendedName>
</protein>
<comment type="similarity">
    <text evidence="1 2">Belongs to the CutC family.</text>
</comment>
<comment type="caution">
    <text evidence="2">Once thought to be involved in copper homeostasis, experiments in E.coli have shown this is not the case.</text>
</comment>
<dbReference type="RefSeq" id="WP_330975721.1">
    <property type="nucleotide sequence ID" value="NZ_JAZGLY010000011.1"/>
</dbReference>
<name>A0ABU7RK16_9BACT</name>
<keyword evidence="4" id="KW-1185">Reference proteome</keyword>
<sequence length="245" mass="27251">MAYILEIATSDFESTKNAVAGGADRIELCANLGEGGTTQSFGVIKKCREQFPSTLIYPIIRVRGGDFFYTNEEYDCMYQDALQCKELQCDGVVVGFLKRDGSIDVERTARIVEAVHPLKVTFHRAFDRCVDPYRALEQLIEIGCERILTSGQQLTAPEGVELIAELNRIAAGRIIIMPGSGVRAENVATLAQKTGCREFHTSLRELQHSKMDFFPKAFADSTENNHYSVNTSSVRQLKDLLNSLS</sequence>
<evidence type="ECO:0000313" key="3">
    <source>
        <dbReference type="EMBL" id="MEE6188316.1"/>
    </source>
</evidence>
<dbReference type="InterPro" id="IPR005627">
    <property type="entry name" value="CutC-like"/>
</dbReference>
<organism evidence="3 4">
    <name type="scientific">Niabella digestorum</name>
    <dbReference type="NCBI Taxonomy" id="3117701"/>
    <lineage>
        <taxon>Bacteria</taxon>
        <taxon>Pseudomonadati</taxon>
        <taxon>Bacteroidota</taxon>
        <taxon>Chitinophagia</taxon>
        <taxon>Chitinophagales</taxon>
        <taxon>Chitinophagaceae</taxon>
        <taxon>Niabella</taxon>
    </lineage>
</organism>
<dbReference type="InterPro" id="IPR036822">
    <property type="entry name" value="CutC-like_dom_sf"/>
</dbReference>
<dbReference type="Pfam" id="PF03932">
    <property type="entry name" value="CutC"/>
    <property type="match status" value="1"/>
</dbReference>
<dbReference type="EMBL" id="JAZGLY010000011">
    <property type="protein sequence ID" value="MEE6188316.1"/>
    <property type="molecule type" value="Genomic_DNA"/>
</dbReference>
<dbReference type="Gene3D" id="3.20.20.380">
    <property type="entry name" value="Copper homeostasis (CutC) domain"/>
    <property type="match status" value="1"/>
</dbReference>
<accession>A0ABU7RK16</accession>
<reference evidence="3 4" key="1">
    <citation type="submission" date="2024-01" db="EMBL/GenBank/DDBJ databases">
        <title>Niabella digestum sp. nov., isolated from waste digestion system.</title>
        <authorList>
            <person name="Zhang L."/>
        </authorList>
    </citation>
    <scope>NUCLEOTIDE SEQUENCE [LARGE SCALE GENOMIC DNA]</scope>
    <source>
        <strain evidence="3 4">A18</strain>
    </source>
</reference>
<proteinExistence type="inferred from homology"/>
<dbReference type="CDD" id="cd00945">
    <property type="entry name" value="Aldolase_Class_I"/>
    <property type="match status" value="1"/>
</dbReference>
<comment type="caution">
    <text evidence="3">The sequence shown here is derived from an EMBL/GenBank/DDBJ whole genome shotgun (WGS) entry which is preliminary data.</text>
</comment>
<comment type="subcellular location">
    <subcellularLocation>
        <location evidence="2">Cytoplasm</location>
    </subcellularLocation>
</comment>
<evidence type="ECO:0000256" key="1">
    <source>
        <dbReference type="ARBA" id="ARBA00007768"/>
    </source>
</evidence>
<keyword evidence="2" id="KW-0963">Cytoplasm</keyword>
<gene>
    <name evidence="2" type="primary">cutC</name>
    <name evidence="3" type="ORF">V2H41_13630</name>
</gene>
<evidence type="ECO:0000256" key="2">
    <source>
        <dbReference type="HAMAP-Rule" id="MF_00795"/>
    </source>
</evidence>